<keyword evidence="5 8" id="KW-0067">ATP-binding</keyword>
<dbReference type="EMBL" id="LS483469">
    <property type="protein sequence ID" value="SQI45131.1"/>
    <property type="molecule type" value="Genomic_DNA"/>
</dbReference>
<organism evidence="8 9">
    <name type="scientific">Serratia plymuthica</name>
    <dbReference type="NCBI Taxonomy" id="82996"/>
    <lineage>
        <taxon>Bacteria</taxon>
        <taxon>Pseudomonadati</taxon>
        <taxon>Pseudomonadota</taxon>
        <taxon>Gammaproteobacteria</taxon>
        <taxon>Enterobacterales</taxon>
        <taxon>Yersiniaceae</taxon>
        <taxon>Serratia</taxon>
    </lineage>
</organism>
<dbReference type="InterPro" id="IPR003439">
    <property type="entry name" value="ABC_transporter-like_ATP-bd"/>
</dbReference>
<dbReference type="GO" id="GO:0016887">
    <property type="term" value="F:ATP hydrolysis activity"/>
    <property type="evidence" value="ECO:0007669"/>
    <property type="project" value="InterPro"/>
</dbReference>
<dbReference type="Pfam" id="PF00005">
    <property type="entry name" value="ABC_tran"/>
    <property type="match status" value="1"/>
</dbReference>
<dbReference type="PROSITE" id="PS50893">
    <property type="entry name" value="ABC_TRANSPORTER_2"/>
    <property type="match status" value="1"/>
</dbReference>
<dbReference type="PROSITE" id="PS00211">
    <property type="entry name" value="ABC_TRANSPORTER_1"/>
    <property type="match status" value="1"/>
</dbReference>
<keyword evidence="8" id="KW-0378">Hydrolase</keyword>
<dbReference type="InterPro" id="IPR017871">
    <property type="entry name" value="ABC_transporter-like_CS"/>
</dbReference>
<evidence type="ECO:0000313" key="8">
    <source>
        <dbReference type="EMBL" id="SQI45131.1"/>
    </source>
</evidence>
<reference evidence="8 9" key="1">
    <citation type="submission" date="2018-06" db="EMBL/GenBank/DDBJ databases">
        <authorList>
            <consortium name="Pathogen Informatics"/>
            <person name="Doyle S."/>
        </authorList>
    </citation>
    <scope>NUCLEOTIDE SEQUENCE [LARGE SCALE GENOMIC DNA]</scope>
    <source>
        <strain evidence="8 9">NCTC12961</strain>
    </source>
</reference>
<keyword evidence="10" id="KW-1185">Reference proteome</keyword>
<dbReference type="RefSeq" id="WP_063200427.1">
    <property type="nucleotide sequence ID" value="NZ_CAMITG010000001.1"/>
</dbReference>
<comment type="similarity">
    <text evidence="1">Belongs to the ABC transporter superfamily.</text>
</comment>
<evidence type="ECO:0000259" key="6">
    <source>
        <dbReference type="PROSITE" id="PS50893"/>
    </source>
</evidence>
<dbReference type="PANTHER" id="PTHR42711:SF5">
    <property type="entry name" value="ABC TRANSPORTER ATP-BINDING PROTEIN NATA"/>
    <property type="match status" value="1"/>
</dbReference>
<sequence>MENKSSEKVIAFDGVRKRYRNHEALKGITLDIFRGEFIGLLGPNGAGKTTLVEILEGLKQPDSGSVRVLGKSWAQDAQFLRQRLSGVLQETLFINKLRVEETVNLFGSFYGCPRRRTGEVLELVELSAKRRTFVEGLSGGERQRLALGVAILNEPEIMILDEPTTGLDPRIRHDTWNILRRLNQENGSTMMLTTHYMEEAEYLCDRICIMNQGEILTQGTMTQLLKKHCDGEVIECRATRPERLEAMRQHPQVLEYDFNEKDGKISMLIMDASSFISHLLAFAQNAGVEIAELIVRKKTLDDLFMSLAGRGFHE</sequence>
<dbReference type="Proteomes" id="UP000594967">
    <property type="component" value="Chromosome"/>
</dbReference>
<feature type="domain" description="ABC transporter" evidence="6">
    <location>
        <begin position="10"/>
        <end position="237"/>
    </location>
</feature>
<reference evidence="7 10" key="2">
    <citation type="submission" date="2020-12" db="EMBL/GenBank/DDBJ databases">
        <title>FDA dAtabase for Regulatory Grade micrObial Sequences (FDA-ARGOS): Supporting development and validation of Infectious Disease Dx tests.</title>
        <authorList>
            <person name="Sproer C."/>
            <person name="Gronow S."/>
            <person name="Severitt S."/>
            <person name="Schroder I."/>
            <person name="Tallon L."/>
            <person name="Sadzewicz L."/>
            <person name="Zhao X."/>
            <person name="Boylan J."/>
            <person name="Ott S."/>
            <person name="Bowen H."/>
            <person name="Vavikolanu K."/>
            <person name="Mehta A."/>
            <person name="Aluvathingal J."/>
            <person name="Nadendla S."/>
            <person name="Lowell S."/>
            <person name="Myers T."/>
            <person name="Yan Y."/>
            <person name="Sichtig H."/>
        </authorList>
    </citation>
    <scope>NUCLEOTIDE SEQUENCE [LARGE SCALE GENOMIC DNA]</scope>
    <source>
        <strain evidence="7 10">FDAARGOS_907</strain>
    </source>
</reference>
<dbReference type="InterPro" id="IPR050763">
    <property type="entry name" value="ABC_transporter_ATP-binding"/>
</dbReference>
<dbReference type="AlphaFoldDB" id="A0A2X4V246"/>
<keyword evidence="3" id="KW-0536">Nodulation</keyword>
<evidence type="ECO:0000256" key="5">
    <source>
        <dbReference type="ARBA" id="ARBA00022840"/>
    </source>
</evidence>
<protein>
    <submittedName>
        <fullName evidence="7">ABC transporter ATP-binding protein</fullName>
    </submittedName>
    <submittedName>
        <fullName evidence="8">Daunorubicin/doxorubicin resistance ATP-binding protein DrrA</fullName>
        <ecNumber evidence="8">3.6.3.-</ecNumber>
    </submittedName>
</protein>
<evidence type="ECO:0000256" key="3">
    <source>
        <dbReference type="ARBA" id="ARBA00022458"/>
    </source>
</evidence>
<dbReference type="EC" id="3.6.3.-" evidence="8"/>
<dbReference type="PANTHER" id="PTHR42711">
    <property type="entry name" value="ABC TRANSPORTER ATP-BINDING PROTEIN"/>
    <property type="match status" value="1"/>
</dbReference>
<dbReference type="STRING" id="82996.ADP72_14740"/>
<evidence type="ECO:0000313" key="9">
    <source>
        <dbReference type="Proteomes" id="UP000248897"/>
    </source>
</evidence>
<dbReference type="SMART" id="SM00382">
    <property type="entry name" value="AAA"/>
    <property type="match status" value="1"/>
</dbReference>
<proteinExistence type="inferred from homology"/>
<dbReference type="GO" id="GO:0005524">
    <property type="term" value="F:ATP binding"/>
    <property type="evidence" value="ECO:0007669"/>
    <property type="project" value="UniProtKB-KW"/>
</dbReference>
<dbReference type="InterPro" id="IPR003593">
    <property type="entry name" value="AAA+_ATPase"/>
</dbReference>
<dbReference type="EMBL" id="CP065673">
    <property type="protein sequence ID" value="QPS19155.1"/>
    <property type="molecule type" value="Genomic_DNA"/>
</dbReference>
<evidence type="ECO:0000256" key="4">
    <source>
        <dbReference type="ARBA" id="ARBA00022741"/>
    </source>
</evidence>
<dbReference type="InterPro" id="IPR027417">
    <property type="entry name" value="P-loop_NTPase"/>
</dbReference>
<evidence type="ECO:0000256" key="1">
    <source>
        <dbReference type="ARBA" id="ARBA00005417"/>
    </source>
</evidence>
<keyword evidence="2" id="KW-0813">Transport</keyword>
<evidence type="ECO:0000313" key="7">
    <source>
        <dbReference type="EMBL" id="QPS19155.1"/>
    </source>
</evidence>
<dbReference type="Proteomes" id="UP000248897">
    <property type="component" value="Chromosome 1"/>
</dbReference>
<evidence type="ECO:0000256" key="2">
    <source>
        <dbReference type="ARBA" id="ARBA00022448"/>
    </source>
</evidence>
<evidence type="ECO:0000313" key="10">
    <source>
        <dbReference type="Proteomes" id="UP000594967"/>
    </source>
</evidence>
<dbReference type="Gene3D" id="3.40.50.300">
    <property type="entry name" value="P-loop containing nucleotide triphosphate hydrolases"/>
    <property type="match status" value="1"/>
</dbReference>
<dbReference type="SUPFAM" id="SSF52540">
    <property type="entry name" value="P-loop containing nucleoside triphosphate hydrolases"/>
    <property type="match status" value="1"/>
</dbReference>
<keyword evidence="4" id="KW-0547">Nucleotide-binding</keyword>
<accession>A0A2X4V246</accession>
<dbReference type="CDD" id="cd03230">
    <property type="entry name" value="ABC_DR_subfamily_A"/>
    <property type="match status" value="1"/>
</dbReference>
<name>A0A2X4V246_SERPL</name>
<gene>
    <name evidence="8" type="primary">drrA_2</name>
    <name evidence="7" type="ORF">I6G64_16315</name>
    <name evidence="8" type="ORF">NCTC12961_05032</name>
</gene>